<evidence type="ECO:0000313" key="3">
    <source>
        <dbReference type="Proteomes" id="UP001219605"/>
    </source>
</evidence>
<keyword evidence="3" id="KW-1185">Reference proteome</keyword>
<dbReference type="Gene3D" id="3.30.530.20">
    <property type="match status" value="2"/>
</dbReference>
<dbReference type="InterPro" id="IPR005031">
    <property type="entry name" value="COQ10_START"/>
</dbReference>
<dbReference type="SUPFAM" id="SSF55961">
    <property type="entry name" value="Bet v1-like"/>
    <property type="match status" value="2"/>
</dbReference>
<dbReference type="CDD" id="cd08861">
    <property type="entry name" value="OtcD1_ARO-CYC_like"/>
    <property type="match status" value="1"/>
</dbReference>
<sequence length="309" mass="34260">MGDSGDHVVERQTVVDAPPQALVDLLDDVPAWPRFDPEGVHAHRLTDGGGGRYRYWTLAGDTAVRVWRLGCRTDRADGRITFEAVPEDGGPPVSGHWWLRERGAGTLVRLRLTSAGGTDVATLDRAAGAQLDTLRRAYRHRTEATPTVVTTDDSVLVAGSPHRAYDYLYDVRSWPHRLPHVSRLTLTEQPRNVQFFEMDAVLPDGTRHTTRSVRLCFPTRLIVYKQLTPAALMEGQLGRWRCEPTPEGTRLTAQHTLILKPGSLATLGIAPGAPDARQRLRDLFSTNSRTSLRLAKSWVEQPTDAARPG</sequence>
<feature type="domain" description="Coenzyme Q-binding protein COQ10 START" evidence="1">
    <location>
        <begin position="158"/>
        <end position="266"/>
    </location>
</feature>
<evidence type="ECO:0000313" key="2">
    <source>
        <dbReference type="EMBL" id="WDZ83575.1"/>
    </source>
</evidence>
<evidence type="ECO:0000259" key="1">
    <source>
        <dbReference type="Pfam" id="PF03364"/>
    </source>
</evidence>
<dbReference type="RefSeq" id="WP_275030133.1">
    <property type="nucleotide sequence ID" value="NZ_CP118615.1"/>
</dbReference>
<dbReference type="EMBL" id="CP118615">
    <property type="protein sequence ID" value="WDZ83575.1"/>
    <property type="molecule type" value="Genomic_DNA"/>
</dbReference>
<dbReference type="Proteomes" id="UP001219605">
    <property type="component" value="Chromosome"/>
</dbReference>
<dbReference type="Pfam" id="PF03364">
    <property type="entry name" value="Polyketide_cyc"/>
    <property type="match status" value="1"/>
</dbReference>
<gene>
    <name evidence="2" type="ORF">PVK37_24385</name>
</gene>
<name>A0ABY7ZKU8_9ACTN</name>
<reference evidence="2 3" key="1">
    <citation type="submission" date="2023-02" db="EMBL/GenBank/DDBJ databases">
        <authorList>
            <person name="Mo P."/>
        </authorList>
    </citation>
    <scope>NUCLEOTIDE SEQUENCE [LARGE SCALE GENOMIC DNA]</scope>
    <source>
        <strain evidence="2 3">HUAS 3</strain>
    </source>
</reference>
<dbReference type="InterPro" id="IPR023393">
    <property type="entry name" value="START-like_dom_sf"/>
</dbReference>
<proteinExistence type="predicted"/>
<accession>A0ABY7ZKU8</accession>
<protein>
    <submittedName>
        <fullName evidence="2">SRPBCC family protein</fullName>
    </submittedName>
</protein>
<dbReference type="Pfam" id="PF10604">
    <property type="entry name" value="Polyketide_cyc2"/>
    <property type="match status" value="1"/>
</dbReference>
<dbReference type="InterPro" id="IPR019587">
    <property type="entry name" value="Polyketide_cyclase/dehydratase"/>
</dbReference>
<organism evidence="2 3">
    <name type="scientific">Micromonospora cathayae</name>
    <dbReference type="NCBI Taxonomy" id="3028804"/>
    <lineage>
        <taxon>Bacteria</taxon>
        <taxon>Bacillati</taxon>
        <taxon>Actinomycetota</taxon>
        <taxon>Actinomycetes</taxon>
        <taxon>Micromonosporales</taxon>
        <taxon>Micromonosporaceae</taxon>
        <taxon>Micromonospora</taxon>
    </lineage>
</organism>